<protein>
    <submittedName>
        <fullName evidence="1">Cyclic dof factor 3</fullName>
    </submittedName>
</protein>
<name>A0ACC0I4X1_9ERIC</name>
<sequence>MPTKTPAHSSAHICFRERERERERESPQKTHSDSNIVSCFVFIHFLGHFPAFSGEKGKKEKKRKEKKMMVTARDPAIKLFGKEIPLPRNGLTCLEDGRSDHDLSSLVDACLEAEEVSKTGEEEENEPEADHKYPLAEKPPTTEDPAKQETLLESDENPKTPSSGDEKPPKTENDGSDTNSPEQKTLKKPDKILPCPRCKSMDTKFCYYNNYNVNQPRHFCKSCQRYWTAGGTMRNVPVGAGRRKNKNSASSHCRHITISKALHSAQIDTPNGIHHPAFKTNGTVLSFGTEAPIFESVACVLNLAEKKARVSGEKGDDCSSGSSVTTSNSLEGGERNGIQERFVPQIPCLPGVPCPYPWNTSIPVPAICPSVIPMPFYPAPYCPAPYWNCSVTDAWSIPYLPTLGKRSRDGDLVKPSNSDEKEPKNSERSILIPKTLRIDDPDEAARSSIWTTLGIKNDSISGKGLFKAFEPKGKEKNHIAETLPSMQANPAAFSRSLSFQEAA</sequence>
<keyword evidence="2" id="KW-1185">Reference proteome</keyword>
<dbReference type="EMBL" id="CM045759">
    <property type="protein sequence ID" value="KAI8018966.1"/>
    <property type="molecule type" value="Genomic_DNA"/>
</dbReference>
<evidence type="ECO:0000313" key="2">
    <source>
        <dbReference type="Proteomes" id="UP001060215"/>
    </source>
</evidence>
<reference evidence="1 2" key="1">
    <citation type="journal article" date="2022" name="Plant J.">
        <title>Chromosome-level genome of Camellia lanceoleosa provides a valuable resource for understanding genome evolution and self-incompatibility.</title>
        <authorList>
            <person name="Gong W."/>
            <person name="Xiao S."/>
            <person name="Wang L."/>
            <person name="Liao Z."/>
            <person name="Chang Y."/>
            <person name="Mo W."/>
            <person name="Hu G."/>
            <person name="Li W."/>
            <person name="Zhao G."/>
            <person name="Zhu H."/>
            <person name="Hu X."/>
            <person name="Ji K."/>
            <person name="Xiang X."/>
            <person name="Song Q."/>
            <person name="Yuan D."/>
            <person name="Jin S."/>
            <person name="Zhang L."/>
        </authorList>
    </citation>
    <scope>NUCLEOTIDE SEQUENCE [LARGE SCALE GENOMIC DNA]</scope>
    <source>
        <strain evidence="1">SQ_2022a</strain>
    </source>
</reference>
<dbReference type="Proteomes" id="UP001060215">
    <property type="component" value="Chromosome 2"/>
</dbReference>
<gene>
    <name evidence="1" type="ORF">LOK49_LG04G01918</name>
</gene>
<accession>A0ACC0I4X1</accession>
<proteinExistence type="predicted"/>
<comment type="caution">
    <text evidence="1">The sequence shown here is derived from an EMBL/GenBank/DDBJ whole genome shotgun (WGS) entry which is preliminary data.</text>
</comment>
<organism evidence="1 2">
    <name type="scientific">Camellia lanceoleosa</name>
    <dbReference type="NCBI Taxonomy" id="1840588"/>
    <lineage>
        <taxon>Eukaryota</taxon>
        <taxon>Viridiplantae</taxon>
        <taxon>Streptophyta</taxon>
        <taxon>Embryophyta</taxon>
        <taxon>Tracheophyta</taxon>
        <taxon>Spermatophyta</taxon>
        <taxon>Magnoliopsida</taxon>
        <taxon>eudicotyledons</taxon>
        <taxon>Gunneridae</taxon>
        <taxon>Pentapetalae</taxon>
        <taxon>asterids</taxon>
        <taxon>Ericales</taxon>
        <taxon>Theaceae</taxon>
        <taxon>Camellia</taxon>
    </lineage>
</organism>
<evidence type="ECO:0000313" key="1">
    <source>
        <dbReference type="EMBL" id="KAI8018966.1"/>
    </source>
</evidence>